<sequence length="96" mass="11104">MELRNYTYIVECSDGSLYTGWTNCIEKRLKDHNSGKGARFTRGRGPVRLRYLEIAQTKSDAMKREAAIKKLNHAQKENLIRQGELEKILARNHISI</sequence>
<dbReference type="eggNOG" id="COG2827">
    <property type="taxonomic scope" value="Bacteria"/>
</dbReference>
<dbReference type="InterPro" id="IPR035901">
    <property type="entry name" value="GIY-YIG_endonuc_sf"/>
</dbReference>
<dbReference type="Gene3D" id="3.40.1440.10">
    <property type="entry name" value="GIY-YIG endonuclease"/>
    <property type="match status" value="1"/>
</dbReference>
<feature type="domain" description="GIY-YIG" evidence="2">
    <location>
        <begin position="3"/>
        <end position="79"/>
    </location>
</feature>
<gene>
    <name evidence="3" type="ORF">C823_01420</name>
</gene>
<evidence type="ECO:0000313" key="3">
    <source>
        <dbReference type="EMBL" id="EMZ33002.1"/>
    </source>
</evidence>
<dbReference type="Proteomes" id="UP000012589">
    <property type="component" value="Unassembled WGS sequence"/>
</dbReference>
<evidence type="ECO:0000256" key="1">
    <source>
        <dbReference type="ARBA" id="ARBA00007435"/>
    </source>
</evidence>
<dbReference type="STRING" id="1235802.C823_01420"/>
<dbReference type="EMBL" id="AQFT01000041">
    <property type="protein sequence ID" value="EMZ33002.1"/>
    <property type="molecule type" value="Genomic_DNA"/>
</dbReference>
<dbReference type="PANTHER" id="PTHR34477:SF1">
    <property type="entry name" value="UPF0213 PROTEIN YHBQ"/>
    <property type="match status" value="1"/>
</dbReference>
<comment type="caution">
    <text evidence="3">The sequence shown here is derived from an EMBL/GenBank/DDBJ whole genome shotgun (WGS) entry which is preliminary data.</text>
</comment>
<name>N2AUS8_9FIRM</name>
<proteinExistence type="inferred from homology"/>
<dbReference type="InterPro" id="IPR050190">
    <property type="entry name" value="UPF0213_domain"/>
</dbReference>
<comment type="similarity">
    <text evidence="1">Belongs to the UPF0213 family.</text>
</comment>
<organism evidence="3 4">
    <name type="scientific">Eubacterium plexicaudatum ASF492</name>
    <dbReference type="NCBI Taxonomy" id="1235802"/>
    <lineage>
        <taxon>Bacteria</taxon>
        <taxon>Bacillati</taxon>
        <taxon>Bacillota</taxon>
        <taxon>Clostridia</taxon>
        <taxon>Eubacteriales</taxon>
        <taxon>Eubacteriaceae</taxon>
        <taxon>Eubacterium</taxon>
    </lineage>
</organism>
<dbReference type="PROSITE" id="PS50164">
    <property type="entry name" value="GIY_YIG"/>
    <property type="match status" value="1"/>
</dbReference>
<accession>N2AUS8</accession>
<protein>
    <recommendedName>
        <fullName evidence="2">GIY-YIG domain-containing protein</fullName>
    </recommendedName>
</protein>
<keyword evidence="4" id="KW-1185">Reference proteome</keyword>
<dbReference type="HOGENOM" id="CLU_135650_0_3_9"/>
<evidence type="ECO:0000313" key="4">
    <source>
        <dbReference type="Proteomes" id="UP000012589"/>
    </source>
</evidence>
<dbReference type="CDD" id="cd10456">
    <property type="entry name" value="GIY-YIG_UPF0213"/>
    <property type="match status" value="1"/>
</dbReference>
<dbReference type="InterPro" id="IPR000305">
    <property type="entry name" value="GIY-YIG_endonuc"/>
</dbReference>
<reference evidence="3 4" key="1">
    <citation type="journal article" date="2014" name="Genome Announc.">
        <title>Draft genome sequences of the altered schaedler flora, a defined bacterial community from gnotobiotic mice.</title>
        <authorList>
            <person name="Wannemuehler M.J."/>
            <person name="Overstreet A.M."/>
            <person name="Ward D.V."/>
            <person name="Phillips G.J."/>
        </authorList>
    </citation>
    <scope>NUCLEOTIDE SEQUENCE [LARGE SCALE GENOMIC DNA]</scope>
    <source>
        <strain evidence="3 4">ASF492</strain>
    </source>
</reference>
<dbReference type="PATRIC" id="fig|1235802.3.peg.1508"/>
<dbReference type="SUPFAM" id="SSF82771">
    <property type="entry name" value="GIY-YIG endonuclease"/>
    <property type="match status" value="1"/>
</dbReference>
<dbReference type="Pfam" id="PF01541">
    <property type="entry name" value="GIY-YIG"/>
    <property type="match status" value="1"/>
</dbReference>
<evidence type="ECO:0000259" key="2">
    <source>
        <dbReference type="PROSITE" id="PS50164"/>
    </source>
</evidence>
<dbReference type="AlphaFoldDB" id="N2AUS8"/>
<dbReference type="PANTHER" id="PTHR34477">
    <property type="entry name" value="UPF0213 PROTEIN YHBQ"/>
    <property type="match status" value="1"/>
</dbReference>